<reference evidence="1" key="1">
    <citation type="submission" date="2018-02" db="EMBL/GenBank/DDBJ databases">
        <title>Rhizophora mucronata_Transcriptome.</title>
        <authorList>
            <person name="Meera S.P."/>
            <person name="Sreeshan A."/>
            <person name="Augustine A."/>
        </authorList>
    </citation>
    <scope>NUCLEOTIDE SEQUENCE</scope>
    <source>
        <tissue evidence="1">Leaf</tissue>
    </source>
</reference>
<evidence type="ECO:0000313" key="1">
    <source>
        <dbReference type="EMBL" id="MBX44915.1"/>
    </source>
</evidence>
<dbReference type="AlphaFoldDB" id="A0A2P2NR35"/>
<name>A0A2P2NR35_RHIMU</name>
<protein>
    <submittedName>
        <fullName evidence="1">Uncharacterized protein</fullName>
    </submittedName>
</protein>
<proteinExistence type="predicted"/>
<dbReference type="EMBL" id="GGEC01064431">
    <property type="protein sequence ID" value="MBX44915.1"/>
    <property type="molecule type" value="Transcribed_RNA"/>
</dbReference>
<organism evidence="1">
    <name type="scientific">Rhizophora mucronata</name>
    <name type="common">Asiatic mangrove</name>
    <dbReference type="NCBI Taxonomy" id="61149"/>
    <lineage>
        <taxon>Eukaryota</taxon>
        <taxon>Viridiplantae</taxon>
        <taxon>Streptophyta</taxon>
        <taxon>Embryophyta</taxon>
        <taxon>Tracheophyta</taxon>
        <taxon>Spermatophyta</taxon>
        <taxon>Magnoliopsida</taxon>
        <taxon>eudicotyledons</taxon>
        <taxon>Gunneridae</taxon>
        <taxon>Pentapetalae</taxon>
        <taxon>rosids</taxon>
        <taxon>fabids</taxon>
        <taxon>Malpighiales</taxon>
        <taxon>Rhizophoraceae</taxon>
        <taxon>Rhizophora</taxon>
    </lineage>
</organism>
<accession>A0A2P2NR35</accession>
<sequence>MIQSNAMAEPSVVHHRQTSALPIVVVKMLCFCFPGHGSVNVSSLR</sequence>